<evidence type="ECO:0000313" key="1">
    <source>
        <dbReference type="EMBL" id="VAW41012.1"/>
    </source>
</evidence>
<dbReference type="SUPFAM" id="SSF81593">
    <property type="entry name" value="Nucleotidyltransferase substrate binding subunit/domain"/>
    <property type="match status" value="1"/>
</dbReference>
<proteinExistence type="predicted"/>
<dbReference type="AlphaFoldDB" id="A0A3B0VPI6"/>
<gene>
    <name evidence="1" type="ORF">MNBD_GAMMA01-799</name>
</gene>
<accession>A0A3B0VPI6</accession>
<reference evidence="1" key="1">
    <citation type="submission" date="2018-06" db="EMBL/GenBank/DDBJ databases">
        <authorList>
            <person name="Zhirakovskaya E."/>
        </authorList>
    </citation>
    <scope>NUCLEOTIDE SEQUENCE</scope>
</reference>
<dbReference type="EMBL" id="UOEW01000292">
    <property type="protein sequence ID" value="VAW41012.1"/>
    <property type="molecule type" value="Genomic_DNA"/>
</dbReference>
<organism evidence="1">
    <name type="scientific">hydrothermal vent metagenome</name>
    <dbReference type="NCBI Taxonomy" id="652676"/>
    <lineage>
        <taxon>unclassified sequences</taxon>
        <taxon>metagenomes</taxon>
        <taxon>ecological metagenomes</taxon>
    </lineage>
</organism>
<name>A0A3B0VPI6_9ZZZZ</name>
<sequence>MAGKGRKMNREFLEQQLQLADKASEVLRLSYQRISKRLPLSIDLQDDVLIELDALTSRFARMSDILIQKVFRAVDAIELVDEGSILDRLNRAEKRSLISSAQQWREIRLLRNQIAHEYVLNDLRELFEQTIANTSELLSTLDRVKQYANSQL</sequence>
<protein>
    <submittedName>
        <fullName evidence="1">Uncharacterized protein</fullName>
    </submittedName>
</protein>
<dbReference type="Gene3D" id="1.20.120.330">
    <property type="entry name" value="Nucleotidyltransferases domain 2"/>
    <property type="match status" value="1"/>
</dbReference>